<organism evidence="13 14">
    <name type="scientific">Pseudoxanthomonas wuyuanensis</name>
    <dbReference type="NCBI Taxonomy" id="1073196"/>
    <lineage>
        <taxon>Bacteria</taxon>
        <taxon>Pseudomonadati</taxon>
        <taxon>Pseudomonadota</taxon>
        <taxon>Gammaproteobacteria</taxon>
        <taxon>Lysobacterales</taxon>
        <taxon>Lysobacteraceae</taxon>
        <taxon>Pseudoxanthomonas</taxon>
    </lineage>
</organism>
<sequence length="195" mass="20381">MPMQVCPGYRPNGHEAPFRYVSSAGFTLLELLVTVAVLAILITLAVPSFTSLINSNRLAAQANEVIASLQVARTEAIRLNRRTIICRSTDGATCAGAGQWTQWITFVDTDSNGAPAAAEIVRVNTAKAPLQVTSANPSITFRADGMARNAAGALLDNAIVVCIPTTRPAENRRTVNLATGSRISSASSNGAGACP</sequence>
<comment type="similarity">
    <text evidence="9">Belongs to the GSP H family.</text>
</comment>
<evidence type="ECO:0000256" key="1">
    <source>
        <dbReference type="ARBA" id="ARBA00004377"/>
    </source>
</evidence>
<dbReference type="Gene3D" id="3.55.40.10">
    <property type="entry name" value="minor pseudopilin epsh domain"/>
    <property type="match status" value="1"/>
</dbReference>
<dbReference type="RefSeq" id="WP_238394618.1">
    <property type="nucleotide sequence ID" value="NZ_OCND01000010.1"/>
</dbReference>
<evidence type="ECO:0000259" key="12">
    <source>
        <dbReference type="Pfam" id="PF12019"/>
    </source>
</evidence>
<keyword evidence="3" id="KW-1003">Cell membrane</keyword>
<protein>
    <recommendedName>
        <fullName evidence="2">Type II secretion system protein H</fullName>
    </recommendedName>
    <alternativeName>
        <fullName evidence="10">General secretion pathway protein H</fullName>
    </alternativeName>
</protein>
<evidence type="ECO:0000256" key="10">
    <source>
        <dbReference type="ARBA" id="ARBA00030775"/>
    </source>
</evidence>
<keyword evidence="6 11" id="KW-0812">Transmembrane</keyword>
<dbReference type="GO" id="GO:0015627">
    <property type="term" value="C:type II protein secretion system complex"/>
    <property type="evidence" value="ECO:0007669"/>
    <property type="project" value="InterPro"/>
</dbReference>
<feature type="domain" description="General secretion pathway GspH" evidence="12">
    <location>
        <begin position="61"/>
        <end position="176"/>
    </location>
</feature>
<dbReference type="InterPro" id="IPR045584">
    <property type="entry name" value="Pilin-like"/>
</dbReference>
<evidence type="ECO:0000313" key="13">
    <source>
        <dbReference type="EMBL" id="SOD56471.1"/>
    </source>
</evidence>
<dbReference type="NCBIfam" id="TIGR02532">
    <property type="entry name" value="IV_pilin_GFxxxE"/>
    <property type="match status" value="1"/>
</dbReference>
<evidence type="ECO:0000313" key="14">
    <source>
        <dbReference type="Proteomes" id="UP000219374"/>
    </source>
</evidence>
<feature type="transmembrane region" description="Helical" evidence="11">
    <location>
        <begin position="20"/>
        <end position="46"/>
    </location>
</feature>
<dbReference type="InterPro" id="IPR022346">
    <property type="entry name" value="T2SS_GspH"/>
</dbReference>
<evidence type="ECO:0000256" key="4">
    <source>
        <dbReference type="ARBA" id="ARBA00022481"/>
    </source>
</evidence>
<comment type="subcellular location">
    <subcellularLocation>
        <location evidence="1">Cell inner membrane</location>
        <topology evidence="1">Single-pass membrane protein</topology>
    </subcellularLocation>
</comment>
<keyword evidence="4" id="KW-0488">Methylation</keyword>
<dbReference type="PROSITE" id="PS00409">
    <property type="entry name" value="PROKAR_NTER_METHYL"/>
    <property type="match status" value="1"/>
</dbReference>
<dbReference type="SUPFAM" id="SSF54523">
    <property type="entry name" value="Pili subunits"/>
    <property type="match status" value="1"/>
</dbReference>
<evidence type="ECO:0000256" key="9">
    <source>
        <dbReference type="ARBA" id="ARBA00025772"/>
    </source>
</evidence>
<dbReference type="AlphaFoldDB" id="A0A286DCV2"/>
<gene>
    <name evidence="13" type="ORF">SAMN06296416_1107</name>
</gene>
<evidence type="ECO:0000256" key="11">
    <source>
        <dbReference type="SAM" id="Phobius"/>
    </source>
</evidence>
<dbReference type="EMBL" id="OCND01000010">
    <property type="protein sequence ID" value="SOD56471.1"/>
    <property type="molecule type" value="Genomic_DNA"/>
</dbReference>
<dbReference type="Pfam" id="PF12019">
    <property type="entry name" value="GspH"/>
    <property type="match status" value="1"/>
</dbReference>
<proteinExistence type="inferred from homology"/>
<dbReference type="Pfam" id="PF07963">
    <property type="entry name" value="N_methyl"/>
    <property type="match status" value="1"/>
</dbReference>
<evidence type="ECO:0000256" key="3">
    <source>
        <dbReference type="ARBA" id="ARBA00022475"/>
    </source>
</evidence>
<reference evidence="13 14" key="1">
    <citation type="submission" date="2017-09" db="EMBL/GenBank/DDBJ databases">
        <authorList>
            <person name="Ehlers B."/>
            <person name="Leendertz F.H."/>
        </authorList>
    </citation>
    <scope>NUCLEOTIDE SEQUENCE [LARGE SCALE GENOMIC DNA]</scope>
    <source>
        <strain evidence="13 14">CGMCC 1.10978</strain>
    </source>
</reference>
<evidence type="ECO:0000256" key="8">
    <source>
        <dbReference type="ARBA" id="ARBA00023136"/>
    </source>
</evidence>
<keyword evidence="5" id="KW-0997">Cell inner membrane</keyword>
<accession>A0A286DCV2</accession>
<dbReference type="Proteomes" id="UP000219374">
    <property type="component" value="Unassembled WGS sequence"/>
</dbReference>
<keyword evidence="8 11" id="KW-0472">Membrane</keyword>
<evidence type="ECO:0000256" key="5">
    <source>
        <dbReference type="ARBA" id="ARBA00022519"/>
    </source>
</evidence>
<dbReference type="GO" id="GO:0015628">
    <property type="term" value="P:protein secretion by the type II secretion system"/>
    <property type="evidence" value="ECO:0007669"/>
    <property type="project" value="InterPro"/>
</dbReference>
<evidence type="ECO:0000256" key="6">
    <source>
        <dbReference type="ARBA" id="ARBA00022692"/>
    </source>
</evidence>
<dbReference type="GO" id="GO:0005886">
    <property type="term" value="C:plasma membrane"/>
    <property type="evidence" value="ECO:0007669"/>
    <property type="project" value="UniProtKB-SubCell"/>
</dbReference>
<keyword evidence="14" id="KW-1185">Reference proteome</keyword>
<keyword evidence="7 11" id="KW-1133">Transmembrane helix</keyword>
<evidence type="ECO:0000256" key="2">
    <source>
        <dbReference type="ARBA" id="ARBA00021549"/>
    </source>
</evidence>
<dbReference type="InterPro" id="IPR012902">
    <property type="entry name" value="N_methyl_site"/>
</dbReference>
<evidence type="ECO:0000256" key="7">
    <source>
        <dbReference type="ARBA" id="ARBA00022989"/>
    </source>
</evidence>
<name>A0A286DCV2_9GAMM</name>